<evidence type="ECO:0000313" key="3">
    <source>
        <dbReference type="EMBL" id="TCJ03935.1"/>
    </source>
</evidence>
<evidence type="ECO:0000256" key="1">
    <source>
        <dbReference type="SAM" id="MobiDB-lite"/>
    </source>
</evidence>
<dbReference type="RefSeq" id="WP_057762496.1">
    <property type="nucleotide sequence ID" value="NZ_CP183326.1"/>
</dbReference>
<dbReference type="Proteomes" id="UP000293846">
    <property type="component" value="Unassembled WGS sequence"/>
</dbReference>
<dbReference type="AlphaFoldDB" id="A0A4R1AYY1"/>
<keyword evidence="2" id="KW-1133">Transmembrane helix</keyword>
<proteinExistence type="predicted"/>
<dbReference type="STRING" id="1742358.GCA_001439605_00093"/>
<sequence length="140" mass="16244">MSDPFIVGDYMFQIVPIFIGIIFVIVFGGILFSIFKGIGQWHKNEQSPELRVPAIVKSKRADVSRRSNMHHHQPDNHHHHSSSTHTRYFVTFEFESGDRSEFHVSGKEYGLLSEDDIGILNFQGTRYLGFEREKVKYENT</sequence>
<feature type="transmembrane region" description="Helical" evidence="2">
    <location>
        <begin position="12"/>
        <end position="35"/>
    </location>
</feature>
<evidence type="ECO:0000313" key="4">
    <source>
        <dbReference type="Proteomes" id="UP000293846"/>
    </source>
</evidence>
<dbReference type="OrthoDB" id="282886at2"/>
<keyword evidence="2" id="KW-0812">Transmembrane</keyword>
<dbReference type="Gene3D" id="2.40.50.660">
    <property type="match status" value="1"/>
</dbReference>
<name>A0A4R1AYY1_9BACI</name>
<gene>
    <name evidence="3" type="ORF">E0Y62_12235</name>
</gene>
<dbReference type="EMBL" id="SJTH01000012">
    <property type="protein sequence ID" value="TCJ03935.1"/>
    <property type="molecule type" value="Genomic_DNA"/>
</dbReference>
<protein>
    <submittedName>
        <fullName evidence="3">DUF2500 domain-containing protein</fullName>
    </submittedName>
</protein>
<organism evidence="3 4">
    <name type="scientific">Cytobacillus praedii</name>
    <dbReference type="NCBI Taxonomy" id="1742358"/>
    <lineage>
        <taxon>Bacteria</taxon>
        <taxon>Bacillati</taxon>
        <taxon>Bacillota</taxon>
        <taxon>Bacilli</taxon>
        <taxon>Bacillales</taxon>
        <taxon>Bacillaceae</taxon>
        <taxon>Cytobacillus</taxon>
    </lineage>
</organism>
<reference evidence="3 4" key="1">
    <citation type="submission" date="2019-03" db="EMBL/GenBank/DDBJ databases">
        <authorList>
            <person name="Jensen L."/>
            <person name="Storgaard J."/>
            <person name="Sulaj E."/>
            <person name="Schramm A."/>
            <person name="Marshall I.P.G."/>
        </authorList>
    </citation>
    <scope>NUCLEOTIDE SEQUENCE [LARGE SCALE GENOMIC DNA]</scope>
    <source>
        <strain evidence="3 4">2017H2G3</strain>
    </source>
</reference>
<feature type="region of interest" description="Disordered" evidence="1">
    <location>
        <begin position="63"/>
        <end position="84"/>
    </location>
</feature>
<dbReference type="InterPro" id="IPR019635">
    <property type="entry name" value="DUF2500"/>
</dbReference>
<keyword evidence="2" id="KW-0472">Membrane</keyword>
<comment type="caution">
    <text evidence="3">The sequence shown here is derived from an EMBL/GenBank/DDBJ whole genome shotgun (WGS) entry which is preliminary data.</text>
</comment>
<feature type="compositionally biased region" description="Basic residues" evidence="1">
    <location>
        <begin position="67"/>
        <end position="82"/>
    </location>
</feature>
<evidence type="ECO:0000256" key="2">
    <source>
        <dbReference type="SAM" id="Phobius"/>
    </source>
</evidence>
<keyword evidence="4" id="KW-1185">Reference proteome</keyword>
<accession>A0A4R1AYY1</accession>
<dbReference type="Pfam" id="PF10694">
    <property type="entry name" value="DUF2500"/>
    <property type="match status" value="1"/>
</dbReference>